<reference evidence="2" key="1">
    <citation type="journal article" date="2023" name="Front. Plant Sci.">
        <title>Chromosomal-level genome assembly of Melastoma candidum provides insights into trichome evolution.</title>
        <authorList>
            <person name="Zhong Y."/>
            <person name="Wu W."/>
            <person name="Sun C."/>
            <person name="Zou P."/>
            <person name="Liu Y."/>
            <person name="Dai S."/>
            <person name="Zhou R."/>
        </authorList>
    </citation>
    <scope>NUCLEOTIDE SEQUENCE [LARGE SCALE GENOMIC DNA]</scope>
</reference>
<comment type="caution">
    <text evidence="1">The sequence shown here is derived from an EMBL/GenBank/DDBJ whole genome shotgun (WGS) entry which is preliminary data.</text>
</comment>
<accession>A0ACB9MQJ0</accession>
<dbReference type="EMBL" id="CM042888">
    <property type="protein sequence ID" value="KAI4326393.1"/>
    <property type="molecule type" value="Genomic_DNA"/>
</dbReference>
<evidence type="ECO:0000313" key="1">
    <source>
        <dbReference type="EMBL" id="KAI4326393.1"/>
    </source>
</evidence>
<keyword evidence="2" id="KW-1185">Reference proteome</keyword>
<name>A0ACB9MQJ0_9MYRT</name>
<dbReference type="Proteomes" id="UP001057402">
    <property type="component" value="Chromosome 9"/>
</dbReference>
<organism evidence="1 2">
    <name type="scientific">Melastoma candidum</name>
    <dbReference type="NCBI Taxonomy" id="119954"/>
    <lineage>
        <taxon>Eukaryota</taxon>
        <taxon>Viridiplantae</taxon>
        <taxon>Streptophyta</taxon>
        <taxon>Embryophyta</taxon>
        <taxon>Tracheophyta</taxon>
        <taxon>Spermatophyta</taxon>
        <taxon>Magnoliopsida</taxon>
        <taxon>eudicotyledons</taxon>
        <taxon>Gunneridae</taxon>
        <taxon>Pentapetalae</taxon>
        <taxon>rosids</taxon>
        <taxon>malvids</taxon>
        <taxon>Myrtales</taxon>
        <taxon>Melastomataceae</taxon>
        <taxon>Melastomatoideae</taxon>
        <taxon>Melastomateae</taxon>
        <taxon>Melastoma</taxon>
    </lineage>
</organism>
<gene>
    <name evidence="1" type="ORF">MLD38_031714</name>
</gene>
<proteinExistence type="predicted"/>
<evidence type="ECO:0000313" key="2">
    <source>
        <dbReference type="Proteomes" id="UP001057402"/>
    </source>
</evidence>
<protein>
    <submittedName>
        <fullName evidence="1">Uncharacterized protein</fullName>
    </submittedName>
</protein>
<sequence>MASSPPPCSGGRIVCERRRAVFPAASIGFSRGFCSHRMAYLLNSLTKKKEVDCVVIRDTIDKVLVLRFGRETDAIYLQLDDILAKSVREVSRFAAVALVDIDSEDVQLLTFLVAYSCGRSTESVASYIFHYAMDLSYQIVDSLIWLGIRDLINDVQKKKLKLRPVTYLSGSQGYDSDVPYGYIWSPHLVPKPKDWGPKIDVVGFYFLDLASNYESPQELVD</sequence>